<evidence type="ECO:0000313" key="3">
    <source>
        <dbReference type="Proteomes" id="UP001148614"/>
    </source>
</evidence>
<comment type="caution">
    <text evidence="2">The sequence shown here is derived from an EMBL/GenBank/DDBJ whole genome shotgun (WGS) entry which is preliminary data.</text>
</comment>
<dbReference type="InterPro" id="IPR036188">
    <property type="entry name" value="FAD/NAD-bd_sf"/>
</dbReference>
<dbReference type="Proteomes" id="UP001148614">
    <property type="component" value="Unassembled WGS sequence"/>
</dbReference>
<dbReference type="Pfam" id="PF01593">
    <property type="entry name" value="Amino_oxidase"/>
    <property type="match status" value="1"/>
</dbReference>
<dbReference type="EMBL" id="JANPWZ010000043">
    <property type="protein sequence ID" value="KAJ3579935.1"/>
    <property type="molecule type" value="Genomic_DNA"/>
</dbReference>
<dbReference type="PRINTS" id="PR00411">
    <property type="entry name" value="PNDRDTASEI"/>
</dbReference>
<dbReference type="SUPFAM" id="SSF54373">
    <property type="entry name" value="FAD-linked reductases, C-terminal domain"/>
    <property type="match status" value="1"/>
</dbReference>
<dbReference type="VEuPathDB" id="FungiDB:F4678DRAFT_430071"/>
<dbReference type="InterPro" id="IPR050281">
    <property type="entry name" value="Flavin_monoamine_oxidase"/>
</dbReference>
<sequence>MAASEDAILRPDSENALRSHVSNDQRRHVGVVGAGVSGLCYADILLSHGSEVTILEVRVRMGGRICQSDHPGYIVNMSVQPTAIHISTSLTSKLIAAQKLVKLRTDRTAAAVSPAMSSCMITSGKESETQLRADLEAKPEVRLYGGMPRRRQGVSIPFEAKAALFTNPVDRRDLRPSYAEDTNPAQWPQEVWNLASFAAPNNHPTLLFYLYGDCSRYIVNSVYGKTREEKQRFLQAFLYPYYSCLPGFNAGKEACHPEAILATEWLKDDFSGNGSYCNFQVGVEEADKDALAFRHGCPERRLWFFREHAAPFEECGTVAGAYLSGESATQMIVAMYNDSLGKRKPEAITTSVEHDQ</sequence>
<proteinExistence type="predicted"/>
<organism evidence="2 3">
    <name type="scientific">Xylaria arbuscula</name>
    <dbReference type="NCBI Taxonomy" id="114810"/>
    <lineage>
        <taxon>Eukaryota</taxon>
        <taxon>Fungi</taxon>
        <taxon>Dikarya</taxon>
        <taxon>Ascomycota</taxon>
        <taxon>Pezizomycotina</taxon>
        <taxon>Sordariomycetes</taxon>
        <taxon>Xylariomycetidae</taxon>
        <taxon>Xylariales</taxon>
        <taxon>Xylariaceae</taxon>
        <taxon>Xylaria</taxon>
    </lineage>
</organism>
<dbReference type="Gene3D" id="3.50.50.60">
    <property type="entry name" value="FAD/NAD(P)-binding domain"/>
    <property type="match status" value="2"/>
</dbReference>
<dbReference type="InterPro" id="IPR002937">
    <property type="entry name" value="Amino_oxidase"/>
</dbReference>
<dbReference type="PANTHER" id="PTHR10742">
    <property type="entry name" value="FLAVIN MONOAMINE OXIDASE"/>
    <property type="match status" value="1"/>
</dbReference>
<gene>
    <name evidence="2" type="ORF">NPX13_g627</name>
</gene>
<name>A0A9W8NNJ4_9PEZI</name>
<accession>A0A9W8NNJ4</accession>
<dbReference type="GO" id="GO:0016491">
    <property type="term" value="F:oxidoreductase activity"/>
    <property type="evidence" value="ECO:0007669"/>
    <property type="project" value="InterPro"/>
</dbReference>
<dbReference type="Pfam" id="PF13450">
    <property type="entry name" value="NAD_binding_8"/>
    <property type="match status" value="1"/>
</dbReference>
<dbReference type="Gene3D" id="3.90.660.10">
    <property type="match status" value="1"/>
</dbReference>
<feature type="domain" description="Amine oxidase" evidence="1">
    <location>
        <begin position="190"/>
        <end position="330"/>
    </location>
</feature>
<keyword evidence="3" id="KW-1185">Reference proteome</keyword>
<reference evidence="2" key="1">
    <citation type="submission" date="2022-07" db="EMBL/GenBank/DDBJ databases">
        <title>Genome Sequence of Xylaria arbuscula.</title>
        <authorList>
            <person name="Buettner E."/>
        </authorList>
    </citation>
    <scope>NUCLEOTIDE SEQUENCE</scope>
    <source>
        <strain evidence="2">VT107</strain>
    </source>
</reference>
<evidence type="ECO:0000259" key="1">
    <source>
        <dbReference type="Pfam" id="PF01593"/>
    </source>
</evidence>
<evidence type="ECO:0000313" key="2">
    <source>
        <dbReference type="EMBL" id="KAJ3579935.1"/>
    </source>
</evidence>
<protein>
    <recommendedName>
        <fullName evidence="1">Amine oxidase domain-containing protein</fullName>
    </recommendedName>
</protein>
<dbReference type="AlphaFoldDB" id="A0A9W8NNJ4"/>
<dbReference type="PANTHER" id="PTHR10742:SF410">
    <property type="entry name" value="LYSINE-SPECIFIC HISTONE DEMETHYLASE 2"/>
    <property type="match status" value="1"/>
</dbReference>
<dbReference type="SUPFAM" id="SSF51905">
    <property type="entry name" value="FAD/NAD(P)-binding domain"/>
    <property type="match status" value="1"/>
</dbReference>